<dbReference type="InterPro" id="IPR000873">
    <property type="entry name" value="AMP-dep_synth/lig_dom"/>
</dbReference>
<comment type="similarity">
    <text evidence="2">Belongs to the ATP-dependent AMP-binding enzyme family.</text>
</comment>
<dbReference type="Pfam" id="PF05303">
    <property type="entry name" value="GSKIP_dom"/>
    <property type="match status" value="1"/>
</dbReference>
<comment type="subcellular location">
    <subcellularLocation>
        <location evidence="1">Peroxisome</location>
    </subcellularLocation>
</comment>
<evidence type="ECO:0008006" key="10">
    <source>
        <dbReference type="Google" id="ProtNLM"/>
    </source>
</evidence>
<feature type="compositionally biased region" description="Polar residues" evidence="5">
    <location>
        <begin position="949"/>
        <end position="961"/>
    </location>
</feature>
<dbReference type="InterPro" id="IPR045851">
    <property type="entry name" value="AMP-bd_C_sf"/>
</dbReference>
<proteinExistence type="inferred from homology"/>
<evidence type="ECO:0000259" key="7">
    <source>
        <dbReference type="Pfam" id="PF05303"/>
    </source>
</evidence>
<feature type="region of interest" description="Disordered" evidence="5">
    <location>
        <begin position="709"/>
        <end position="735"/>
    </location>
</feature>
<evidence type="ECO:0000259" key="8">
    <source>
        <dbReference type="Pfam" id="PF13193"/>
    </source>
</evidence>
<dbReference type="PANTHER" id="PTHR24096">
    <property type="entry name" value="LONG-CHAIN-FATTY-ACID--COA LIGASE"/>
    <property type="match status" value="1"/>
</dbReference>
<organism evidence="9">
    <name type="scientific">Trichuris suis</name>
    <name type="common">pig whipworm</name>
    <dbReference type="NCBI Taxonomy" id="68888"/>
    <lineage>
        <taxon>Eukaryota</taxon>
        <taxon>Metazoa</taxon>
        <taxon>Ecdysozoa</taxon>
        <taxon>Nematoda</taxon>
        <taxon>Enoplea</taxon>
        <taxon>Dorylaimia</taxon>
        <taxon>Trichinellida</taxon>
        <taxon>Trichuridae</taxon>
        <taxon>Trichuris</taxon>
    </lineage>
</organism>
<dbReference type="InterPro" id="IPR042099">
    <property type="entry name" value="ANL_N_sf"/>
</dbReference>
<dbReference type="GO" id="GO:0016405">
    <property type="term" value="F:CoA-ligase activity"/>
    <property type="evidence" value="ECO:0007669"/>
    <property type="project" value="TreeGrafter"/>
</dbReference>
<evidence type="ECO:0000256" key="4">
    <source>
        <dbReference type="ARBA" id="ARBA00023140"/>
    </source>
</evidence>
<evidence type="ECO:0000259" key="6">
    <source>
        <dbReference type="Pfam" id="PF00501"/>
    </source>
</evidence>
<evidence type="ECO:0000256" key="1">
    <source>
        <dbReference type="ARBA" id="ARBA00004275"/>
    </source>
</evidence>
<feature type="domain" description="AMP-dependent synthetase/ligase" evidence="6">
    <location>
        <begin position="23"/>
        <end position="385"/>
    </location>
</feature>
<dbReference type="Gene3D" id="3.30.300.30">
    <property type="match status" value="1"/>
</dbReference>
<dbReference type="AlphaFoldDB" id="A0A085N431"/>
<reference evidence="9" key="1">
    <citation type="journal article" date="2014" name="Nat. Genet.">
        <title>Genome and transcriptome of the porcine whipworm Trichuris suis.</title>
        <authorList>
            <person name="Jex A.R."/>
            <person name="Nejsum P."/>
            <person name="Schwarz E.M."/>
            <person name="Hu L."/>
            <person name="Young N.D."/>
            <person name="Hall R.S."/>
            <person name="Korhonen P.K."/>
            <person name="Liao S."/>
            <person name="Thamsborg S."/>
            <person name="Xia J."/>
            <person name="Xu P."/>
            <person name="Wang S."/>
            <person name="Scheerlinck J.P."/>
            <person name="Hofmann A."/>
            <person name="Sternberg P.W."/>
            <person name="Wang J."/>
            <person name="Gasser R.B."/>
        </authorList>
    </citation>
    <scope>NUCLEOTIDE SEQUENCE [LARGE SCALE GENOMIC DNA]</scope>
    <source>
        <strain evidence="9">DCEP-RM93F</strain>
    </source>
</reference>
<dbReference type="Proteomes" id="UP000030758">
    <property type="component" value="Unassembled WGS sequence"/>
</dbReference>
<keyword evidence="4" id="KW-0576">Peroxisome</keyword>
<evidence type="ECO:0000313" key="9">
    <source>
        <dbReference type="EMBL" id="KFD64227.1"/>
    </source>
</evidence>
<feature type="compositionally biased region" description="Polar residues" evidence="5">
    <location>
        <begin position="713"/>
        <end position="723"/>
    </location>
</feature>
<dbReference type="PANTHER" id="PTHR24096:SF149">
    <property type="entry name" value="AMP-BINDING DOMAIN-CONTAINING PROTEIN-RELATED"/>
    <property type="match status" value="1"/>
</dbReference>
<feature type="domain" description="AMP-binding enzyme C-terminal" evidence="8">
    <location>
        <begin position="436"/>
        <end position="512"/>
    </location>
</feature>
<dbReference type="EMBL" id="KL367559">
    <property type="protein sequence ID" value="KFD64227.1"/>
    <property type="molecule type" value="Genomic_DNA"/>
</dbReference>
<dbReference type="Pfam" id="PF00501">
    <property type="entry name" value="AMP-binding"/>
    <property type="match status" value="1"/>
</dbReference>
<dbReference type="InterPro" id="IPR025110">
    <property type="entry name" value="AMP-bd_C"/>
</dbReference>
<feature type="compositionally biased region" description="Polar residues" evidence="5">
    <location>
        <begin position="988"/>
        <end position="1000"/>
    </location>
</feature>
<feature type="domain" description="GSKIP" evidence="7">
    <location>
        <begin position="815"/>
        <end position="918"/>
    </location>
</feature>
<evidence type="ECO:0000256" key="5">
    <source>
        <dbReference type="SAM" id="MobiDB-lite"/>
    </source>
</evidence>
<feature type="region of interest" description="Disordered" evidence="5">
    <location>
        <begin position="988"/>
        <end position="1012"/>
    </location>
</feature>
<evidence type="ECO:0000256" key="2">
    <source>
        <dbReference type="ARBA" id="ARBA00006432"/>
    </source>
</evidence>
<dbReference type="SUPFAM" id="SSF56801">
    <property type="entry name" value="Acetyl-CoA synthetase-like"/>
    <property type="match status" value="1"/>
</dbReference>
<dbReference type="Gene3D" id="3.30.2280.10">
    <property type="entry name" value="Hypothetical protein (hspc210)"/>
    <property type="match status" value="1"/>
</dbReference>
<dbReference type="GO" id="GO:0005777">
    <property type="term" value="C:peroxisome"/>
    <property type="evidence" value="ECO:0007669"/>
    <property type="project" value="UniProtKB-SubCell"/>
</dbReference>
<dbReference type="InterPro" id="IPR007967">
    <property type="entry name" value="GSKIP_dom"/>
</dbReference>
<dbReference type="SUPFAM" id="SSF103107">
    <property type="entry name" value="Hypothetical protein c14orf129, hspc210"/>
    <property type="match status" value="1"/>
</dbReference>
<feature type="region of interest" description="Disordered" evidence="5">
    <location>
        <begin position="931"/>
        <end position="961"/>
    </location>
</feature>
<evidence type="ECO:0000256" key="3">
    <source>
        <dbReference type="ARBA" id="ARBA00022598"/>
    </source>
</evidence>
<feature type="region of interest" description="Disordered" evidence="5">
    <location>
        <begin position="782"/>
        <end position="809"/>
    </location>
</feature>
<protein>
    <recommendedName>
        <fullName evidence="10">AMP-binding enzyme</fullName>
    </recommendedName>
</protein>
<sequence>MEPLVIEASSVGEYIVDDLVNKGDAIAALEFEKRRSVTYTQLQRMILNMASNLKAHGVKKYDIVLLLMQNCIEFAIAWYGCVYAGATILPVSVDSTEDELGRVIVDSNASLCVTQSDKVSLLSQTLNKIAKFDMDVFVSGKMPAVASGDKGFMSLRNLLLPCNFSLPSPVCLDDPATIAFSSGTTGLPKGLLLSHRAVVSSIEIMRRKEYAPPGPSDYIICPLSLIYGYPQYAILHLAMKQGSTVVLMKKYSLEKLLRATNEFQVKQLHIVPAIGSMLASMDGIDECDLSSVEILMNSGSALLLEVEMRLLSRFPQVKYIRQAYGMTECAPATITKQGQSKLGSVGQPAPCMEVKVVNLQSGKFCKRSEVGEIWIRGPTKMIAYLHNPEATKQTVTADGWIKTGDTGYLDDDDHLFVVGRIKELIKYKSKQVAPAELENILLQHPAIKDAAVIGIPKAEVGEVPRAYVCLRPQCVISEEDIHNFIAEKLAPHKWLRGGVRFVENIPHSCNGKVQRKLLTEQAMLEVVLFDEASAAAASSSSSSSSVSNTTNGLANVTSSNLAVERLASMEPKHRPSRFDYVPPSLNCRLLADKGGRMITKGSRPSLFDILFMSTPPSPVGSSLPLTDANVFADALGVAPIYRQKDSAMLIQLSLSFAASAAIAEMDKVKADCFLSLRSNERTVPFTVGTKRWSSALQLYRQMSNHDIAEHASRQQQTGASNGFQEECTSDDGDSQNHRFVQRNVRCASPNLRSSSALSDVLSLENLVNSKTCSVSCRDIASPHQRSPSYESNILNRSTDGSANGSPGESSLNSLELEAIAAVHELHFAVRDISVSDLLPRTSELIFLNITTLEGQAYCIELTMKGWRVTSLRHDCMNGDLAHLDLHTLYFETVYSLMDTISACYRQRFTDLLALRLRQVQAMSASDSHLMSMPEDLSCSDSPIEASHSPVESSLQPNEQENEACTSNDYLMILDNSDTGQPITINVRRSTSDEQCSNGASNREHWSFRPQRH</sequence>
<dbReference type="PROSITE" id="PS00455">
    <property type="entry name" value="AMP_BINDING"/>
    <property type="match status" value="1"/>
</dbReference>
<gene>
    <name evidence="9" type="ORF">M514_09582</name>
</gene>
<keyword evidence="3" id="KW-0436">Ligase</keyword>
<dbReference type="FunFam" id="3.30.2280.10:FF:000004">
    <property type="entry name" value="Protein CBG05668"/>
    <property type="match status" value="1"/>
</dbReference>
<feature type="compositionally biased region" description="Polar residues" evidence="5">
    <location>
        <begin position="783"/>
        <end position="809"/>
    </location>
</feature>
<dbReference type="Pfam" id="PF13193">
    <property type="entry name" value="AMP-binding_C"/>
    <property type="match status" value="1"/>
</dbReference>
<dbReference type="InterPro" id="IPR020845">
    <property type="entry name" value="AMP-binding_CS"/>
</dbReference>
<dbReference type="Gene3D" id="3.40.50.12780">
    <property type="entry name" value="N-terminal domain of ligase-like"/>
    <property type="match status" value="1"/>
</dbReference>
<name>A0A085N431_9BILA</name>
<accession>A0A085N431</accession>
<dbReference type="InterPro" id="IPR023231">
    <property type="entry name" value="GSKIP_dom_sf"/>
</dbReference>
<dbReference type="FunFam" id="3.30.300.30:FF:000007">
    <property type="entry name" value="4-coumarate--CoA ligase 2"/>
    <property type="match status" value="1"/>
</dbReference>